<evidence type="ECO:0000313" key="1">
    <source>
        <dbReference type="EMBL" id="RUL55822.1"/>
    </source>
</evidence>
<keyword evidence="2" id="KW-1185">Reference proteome</keyword>
<dbReference type="SUPFAM" id="SSF48371">
    <property type="entry name" value="ARM repeat"/>
    <property type="match status" value="1"/>
</dbReference>
<dbReference type="InterPro" id="IPR016024">
    <property type="entry name" value="ARM-type_fold"/>
</dbReference>
<accession>A0A432LF58</accession>
<sequence>MTSTSFNPIQLQQTTMQSQQPLSLKQGQVFHGTIKKLYPDQMAEIQVGNQKLFAKLETPLKAGDSHFFQVTTINPQAEIKVVSGPMQPTQPMLTQINQLMESMNLPKSTEMQTLLAHFIKNQLPITKETLIQAENLLKSMPKEFQTQEAAVAIQKMVEAKMPFTKEVFHGLLYGAKTNGIAGEISNLTKLIMNDSTILPEAKTNLVQTLQSIIKPFQHEVGGAILSKAIQSMMNQNETASNRLEALNLLKESNILPQNATLSNWMSLSFAKVSSTTNPDFSSPALNAVVQNIAATNVEELPRMLQQLKTLVDEDSVLSEQQKQQILQLVNRFEALPKTEATITLFAKQFHEQLIKAFSEQGTKMFEVDQQGYSKKDQLLYLLKPEAITSLNATHVNIAKNADNSTVPFIQNLISQADGQVQAAIDSKAMEHAIKTVLRSLGLSYEATFHSKTDNIQENIQSLKPQLLSLLQDMNTSSTVREGAEHILSRLNGMQLHSGENGVQHQLVMQIPLHFFGKNTDATVQWNGRMKENGKIDSNYARILFYLDMENLNETMIDMQVQNRIVTINVYNEHNNLEILANPLKQTLKDGLLEKDYQLSGLFFKQFERDIPQTVIAKSKHNQDQNKKSGVDFRI</sequence>
<dbReference type="Proteomes" id="UP000287910">
    <property type="component" value="Unassembled WGS sequence"/>
</dbReference>
<dbReference type="AlphaFoldDB" id="A0A432LF58"/>
<organism evidence="1 2">
    <name type="scientific">Lysinibacillus antri</name>
    <dbReference type="NCBI Taxonomy" id="2498145"/>
    <lineage>
        <taxon>Bacteria</taxon>
        <taxon>Bacillati</taxon>
        <taxon>Bacillota</taxon>
        <taxon>Bacilli</taxon>
        <taxon>Bacillales</taxon>
        <taxon>Bacillaceae</taxon>
        <taxon>Lysinibacillus</taxon>
    </lineage>
</organism>
<comment type="caution">
    <text evidence="1">The sequence shown here is derived from an EMBL/GenBank/DDBJ whole genome shotgun (WGS) entry which is preliminary data.</text>
</comment>
<evidence type="ECO:0008006" key="3">
    <source>
        <dbReference type="Google" id="ProtNLM"/>
    </source>
</evidence>
<evidence type="ECO:0000313" key="2">
    <source>
        <dbReference type="Proteomes" id="UP000287910"/>
    </source>
</evidence>
<gene>
    <name evidence="1" type="ORF">EK386_03130</name>
</gene>
<protein>
    <recommendedName>
        <fullName evidence="3">Flagellar hook-length control protein FliK</fullName>
    </recommendedName>
</protein>
<name>A0A432LF58_9BACI</name>
<dbReference type="EMBL" id="RYYR01000003">
    <property type="protein sequence ID" value="RUL55822.1"/>
    <property type="molecule type" value="Genomic_DNA"/>
</dbReference>
<proteinExistence type="predicted"/>
<reference evidence="1 2" key="1">
    <citation type="submission" date="2018-12" db="EMBL/GenBank/DDBJ databases">
        <title>Lysinibacillus antri sp. nov., isolated from a cave soil.</title>
        <authorList>
            <person name="Narsing Rao M.P."/>
            <person name="Zhang H."/>
            <person name="Dong Z.-Y."/>
            <person name="Niu X.-K."/>
            <person name="Zhang K."/>
            <person name="Fang B.-Z."/>
            <person name="Kang Y.-Q."/>
            <person name="Xiao M."/>
            <person name="Li W.-J."/>
        </authorList>
    </citation>
    <scope>NUCLEOTIDE SEQUENCE [LARGE SCALE GENOMIC DNA]</scope>
    <source>
        <strain evidence="1 2">SYSU K30002</strain>
    </source>
</reference>
<dbReference type="RefSeq" id="WP_126657569.1">
    <property type="nucleotide sequence ID" value="NZ_RYYR01000003.1"/>
</dbReference>